<dbReference type="KEGG" id="gai:IMCC3135_24270"/>
<dbReference type="Proteomes" id="UP000250079">
    <property type="component" value="Chromosome"/>
</dbReference>
<dbReference type="InterPro" id="IPR014985">
    <property type="entry name" value="WbqC"/>
</dbReference>
<dbReference type="EMBL" id="CP018632">
    <property type="protein sequence ID" value="ASJ74922.1"/>
    <property type="molecule type" value="Genomic_DNA"/>
</dbReference>
<evidence type="ECO:0008006" key="3">
    <source>
        <dbReference type="Google" id="ProtNLM"/>
    </source>
</evidence>
<dbReference type="OrthoDB" id="3611744at2"/>
<keyword evidence="2" id="KW-1185">Reference proteome</keyword>
<proteinExistence type="predicted"/>
<dbReference type="Pfam" id="PF08889">
    <property type="entry name" value="WbqC"/>
    <property type="match status" value="1"/>
</dbReference>
<dbReference type="AlphaFoldDB" id="A0A2Z2NTP3"/>
<organism evidence="1 2">
    <name type="scientific">Granulosicoccus antarcticus IMCC3135</name>
    <dbReference type="NCBI Taxonomy" id="1192854"/>
    <lineage>
        <taxon>Bacteria</taxon>
        <taxon>Pseudomonadati</taxon>
        <taxon>Pseudomonadota</taxon>
        <taxon>Gammaproteobacteria</taxon>
        <taxon>Chromatiales</taxon>
        <taxon>Granulosicoccaceae</taxon>
        <taxon>Granulosicoccus</taxon>
    </lineage>
</organism>
<protein>
    <recommendedName>
        <fullName evidence="3">WbqC-like protein family protein</fullName>
    </recommendedName>
</protein>
<reference evidence="1 2" key="1">
    <citation type="submission" date="2016-12" db="EMBL/GenBank/DDBJ databases">
        <authorList>
            <person name="Song W.-J."/>
            <person name="Kurnit D.M."/>
        </authorList>
    </citation>
    <scope>NUCLEOTIDE SEQUENCE [LARGE SCALE GENOMIC DNA]</scope>
    <source>
        <strain evidence="1 2">IMCC3135</strain>
    </source>
</reference>
<evidence type="ECO:0000313" key="1">
    <source>
        <dbReference type="EMBL" id="ASJ74922.1"/>
    </source>
</evidence>
<dbReference type="RefSeq" id="WP_088919894.1">
    <property type="nucleotide sequence ID" value="NZ_CP018632.1"/>
</dbReference>
<gene>
    <name evidence="1" type="ORF">IMCC3135_24270</name>
</gene>
<evidence type="ECO:0000313" key="2">
    <source>
        <dbReference type="Proteomes" id="UP000250079"/>
    </source>
</evidence>
<sequence>MSTIAIHQPQYLPWLPYFQKISDADHFVLLDNVQYDKRGLQNRNQIKGPNGPLWLTVPVHASIDRRISSVRVADQKWQEKHKRSIKQCYAKAAHIELYEKLLEPILSNEYEFLVDLNIAIIQIFLDFLEIRTNIIKASSLNAKGRKEELMINICKELNATRYLSGTGAREYQSDIQFKEQGIQLEYHVSEIPDYKQCHMKNGFEKGMSIVDMILNLGADTRPLL</sequence>
<name>A0A2Z2NTP3_9GAMM</name>
<accession>A0A2Z2NTP3</accession>